<evidence type="ECO:0000313" key="14">
    <source>
        <dbReference type="EMBL" id="KAL0271152.1"/>
    </source>
</evidence>
<dbReference type="InterPro" id="IPR050241">
    <property type="entry name" value="NAD-cap_RNA_hydrolase_NudC"/>
</dbReference>
<reference evidence="14" key="1">
    <citation type="journal article" date="2024" name="Gigascience">
        <title>Chromosome-level genome of the poultry shaft louse Menopon gallinae provides insight into the host-switching and adaptive evolution of parasitic lice.</title>
        <authorList>
            <person name="Xu Y."/>
            <person name="Ma L."/>
            <person name="Liu S."/>
            <person name="Liang Y."/>
            <person name="Liu Q."/>
            <person name="He Z."/>
            <person name="Tian L."/>
            <person name="Duan Y."/>
            <person name="Cai W."/>
            <person name="Li H."/>
            <person name="Song F."/>
        </authorList>
    </citation>
    <scope>NUCLEOTIDE SEQUENCE</scope>
    <source>
        <strain evidence="14">Cailab_2023a</strain>
    </source>
</reference>
<comment type="catalytic activity">
    <reaction evidence="9">
        <text>a 5'-end (N(7)-methyl 5'-triphosphoguanosine)-ribonucleoside in mRNA + H2O = N(7)-methyl-GDP + a 5'-end phospho-ribonucleoside in mRNA + 2 H(+)</text>
        <dbReference type="Rhea" id="RHEA:67484"/>
        <dbReference type="Rhea" id="RHEA-COMP:15692"/>
        <dbReference type="Rhea" id="RHEA-COMP:17167"/>
        <dbReference type="ChEBI" id="CHEBI:15377"/>
        <dbReference type="ChEBI" id="CHEBI:15378"/>
        <dbReference type="ChEBI" id="CHEBI:63714"/>
        <dbReference type="ChEBI" id="CHEBI:138282"/>
        <dbReference type="ChEBI" id="CHEBI:156461"/>
        <dbReference type="EC" id="3.6.1.62"/>
    </reaction>
</comment>
<comment type="similarity">
    <text evidence="3">Belongs to the Nudix hydrolase family.</text>
</comment>
<sequence length="242" mass="27773">MELLGKIWNLILKLLFKHSPECPIKIQSQLEIKSEEDDIKPEKKEQGIPVAVSVLVESSDRHILLTKRPSHMRSSPNVWVSPGGHLELSESLWEGGAREVEEETGLIVNVTEDDVLCLWENVYPLLLGLGPPTSHVLTVYFHVKMDETHDELQKLIKLDPQEVESNCWLSSCAVSNLIKLGKSEIQKQYALENDRLVEKELDMNNMFNRFLLQKRTPYSGTQYALRTWLEKCETNDGLFSKF</sequence>
<dbReference type="CDD" id="cd04694">
    <property type="entry name" value="NUDIX_Nudt17"/>
    <property type="match status" value="1"/>
</dbReference>
<dbReference type="GO" id="GO:0140933">
    <property type="term" value="F:5'-(N(7)-methylguanosine 5'-triphospho)-[mRNA] hydrolase activity"/>
    <property type="evidence" value="ECO:0007669"/>
    <property type="project" value="UniProtKB-EC"/>
</dbReference>
<evidence type="ECO:0000256" key="7">
    <source>
        <dbReference type="ARBA" id="ARBA00023211"/>
    </source>
</evidence>
<dbReference type="Gene3D" id="3.90.79.10">
    <property type="entry name" value="Nucleoside Triphosphate Pyrophosphohydrolase"/>
    <property type="match status" value="1"/>
</dbReference>
<dbReference type="PANTHER" id="PTHR42904">
    <property type="entry name" value="NUDIX HYDROLASE, NUDC SUBFAMILY"/>
    <property type="match status" value="1"/>
</dbReference>
<evidence type="ECO:0000256" key="6">
    <source>
        <dbReference type="ARBA" id="ARBA00022842"/>
    </source>
</evidence>
<dbReference type="SUPFAM" id="SSF55811">
    <property type="entry name" value="Nudix"/>
    <property type="match status" value="1"/>
</dbReference>
<evidence type="ECO:0000256" key="8">
    <source>
        <dbReference type="ARBA" id="ARBA00026102"/>
    </source>
</evidence>
<feature type="domain" description="Nudix hydrolase" evidence="13">
    <location>
        <begin position="47"/>
        <end position="191"/>
    </location>
</feature>
<dbReference type="GO" id="GO:0006742">
    <property type="term" value="P:NADP+ catabolic process"/>
    <property type="evidence" value="ECO:0007669"/>
    <property type="project" value="TreeGrafter"/>
</dbReference>
<dbReference type="GO" id="GO:0046872">
    <property type="term" value="F:metal ion binding"/>
    <property type="evidence" value="ECO:0007669"/>
    <property type="project" value="UniProtKB-KW"/>
</dbReference>
<dbReference type="InterPro" id="IPR000086">
    <property type="entry name" value="NUDIX_hydrolase_dom"/>
</dbReference>
<dbReference type="EC" id="3.6.1.62" evidence="8"/>
<dbReference type="GO" id="GO:0019677">
    <property type="term" value="P:NAD+ catabolic process"/>
    <property type="evidence" value="ECO:0007669"/>
    <property type="project" value="TreeGrafter"/>
</dbReference>
<accession>A0AAW2HMW1</accession>
<comment type="caution">
    <text evidence="14">The sequence shown here is derived from an EMBL/GenBank/DDBJ whole genome shotgun (WGS) entry which is preliminary data.</text>
</comment>
<organism evidence="14">
    <name type="scientific">Menopon gallinae</name>
    <name type="common">poultry shaft louse</name>
    <dbReference type="NCBI Taxonomy" id="328185"/>
    <lineage>
        <taxon>Eukaryota</taxon>
        <taxon>Metazoa</taxon>
        <taxon>Ecdysozoa</taxon>
        <taxon>Arthropoda</taxon>
        <taxon>Hexapoda</taxon>
        <taxon>Insecta</taxon>
        <taxon>Pterygota</taxon>
        <taxon>Neoptera</taxon>
        <taxon>Paraneoptera</taxon>
        <taxon>Psocodea</taxon>
        <taxon>Troctomorpha</taxon>
        <taxon>Phthiraptera</taxon>
        <taxon>Amblycera</taxon>
        <taxon>Menoponidae</taxon>
        <taxon>Menopon</taxon>
    </lineage>
</organism>
<name>A0AAW2HMW1_9NEOP</name>
<proteinExistence type="inferred from homology"/>
<dbReference type="GO" id="GO:0005829">
    <property type="term" value="C:cytosol"/>
    <property type="evidence" value="ECO:0007669"/>
    <property type="project" value="TreeGrafter"/>
</dbReference>
<keyword evidence="5" id="KW-0378">Hydrolase</keyword>
<evidence type="ECO:0000256" key="4">
    <source>
        <dbReference type="ARBA" id="ARBA00022723"/>
    </source>
</evidence>
<dbReference type="PANTHER" id="PTHR42904:SF1">
    <property type="entry name" value="NUCLEOSIDE DIPHOSPHATE-LINKED MOIETY X MOTIF 17"/>
    <property type="match status" value="1"/>
</dbReference>
<keyword evidence="4" id="KW-0479">Metal-binding</keyword>
<keyword evidence="6" id="KW-0460">Magnesium</keyword>
<evidence type="ECO:0000256" key="11">
    <source>
        <dbReference type="ARBA" id="ARBA00093621"/>
    </source>
</evidence>
<dbReference type="InterPro" id="IPR033716">
    <property type="entry name" value="Nudt17_dom"/>
</dbReference>
<comment type="cofactor">
    <cofactor evidence="2">
        <name>Mg(2+)</name>
        <dbReference type="ChEBI" id="CHEBI:18420"/>
    </cofactor>
</comment>
<evidence type="ECO:0000256" key="9">
    <source>
        <dbReference type="ARBA" id="ARBA00093205"/>
    </source>
</evidence>
<dbReference type="InterPro" id="IPR015797">
    <property type="entry name" value="NUDIX_hydrolase-like_dom_sf"/>
</dbReference>
<evidence type="ECO:0000256" key="12">
    <source>
        <dbReference type="ARBA" id="ARBA00093663"/>
    </source>
</evidence>
<dbReference type="EMBL" id="JARGDH010000004">
    <property type="protein sequence ID" value="KAL0271152.1"/>
    <property type="molecule type" value="Genomic_DNA"/>
</dbReference>
<gene>
    <name evidence="14" type="ORF">PYX00_008340</name>
</gene>
<evidence type="ECO:0000256" key="10">
    <source>
        <dbReference type="ARBA" id="ARBA00093415"/>
    </source>
</evidence>
<keyword evidence="7" id="KW-0464">Manganese</keyword>
<comment type="cofactor">
    <cofactor evidence="1">
        <name>Mn(2+)</name>
        <dbReference type="ChEBI" id="CHEBI:29035"/>
    </cofactor>
</comment>
<evidence type="ECO:0000256" key="3">
    <source>
        <dbReference type="ARBA" id="ARBA00005582"/>
    </source>
</evidence>
<evidence type="ECO:0000259" key="13">
    <source>
        <dbReference type="PROSITE" id="PS51462"/>
    </source>
</evidence>
<comment type="function">
    <text evidence="10">Acts as a decapping enzyme capable of hydrolyzing monomethylated capped RNAs (in vitro). Hydrolyzes monomethylated capped RNA after alpha and beta phosphates to form N(7)-methyl-GDP. Shows low activity towards unmethylated capped RNA.</text>
</comment>
<dbReference type="PROSITE" id="PS51462">
    <property type="entry name" value="NUDIX"/>
    <property type="match status" value="1"/>
</dbReference>
<dbReference type="GO" id="GO:0005777">
    <property type="term" value="C:peroxisome"/>
    <property type="evidence" value="ECO:0007669"/>
    <property type="project" value="TreeGrafter"/>
</dbReference>
<protein>
    <recommendedName>
        <fullName evidence="11">m7GpppN-mRNA hydrolase NUDT17</fullName>
        <ecNumber evidence="8">3.6.1.62</ecNumber>
    </recommendedName>
    <alternativeName>
        <fullName evidence="12">Nucleoside diphosphate-linked moiety X motif 17</fullName>
    </alternativeName>
</protein>
<evidence type="ECO:0000256" key="5">
    <source>
        <dbReference type="ARBA" id="ARBA00022801"/>
    </source>
</evidence>
<evidence type="ECO:0000256" key="2">
    <source>
        <dbReference type="ARBA" id="ARBA00001946"/>
    </source>
</evidence>
<dbReference type="Pfam" id="PF00293">
    <property type="entry name" value="NUDIX"/>
    <property type="match status" value="1"/>
</dbReference>
<dbReference type="GO" id="GO:0035529">
    <property type="term" value="F:NADH pyrophosphatase activity"/>
    <property type="evidence" value="ECO:0007669"/>
    <property type="project" value="TreeGrafter"/>
</dbReference>
<evidence type="ECO:0000256" key="1">
    <source>
        <dbReference type="ARBA" id="ARBA00001936"/>
    </source>
</evidence>
<dbReference type="AlphaFoldDB" id="A0AAW2HMW1"/>